<dbReference type="EMBL" id="JAOTOJ010000003">
    <property type="protein sequence ID" value="KAK9402998.1"/>
    <property type="molecule type" value="Genomic_DNA"/>
</dbReference>
<dbReference type="Gene3D" id="2.130.10.10">
    <property type="entry name" value="YVTN repeat-like/Quinoprotein amine dehydrogenase"/>
    <property type="match status" value="1"/>
</dbReference>
<dbReference type="InterPro" id="IPR015943">
    <property type="entry name" value="WD40/YVTN_repeat-like_dom_sf"/>
</dbReference>
<keyword evidence="2" id="KW-1185">Reference proteome</keyword>
<comment type="caution">
    <text evidence="1">The sequence shown here is derived from an EMBL/GenBank/DDBJ whole genome shotgun (WGS) entry which is preliminary data.</text>
</comment>
<reference evidence="1 2" key="1">
    <citation type="journal article" date="2024" name="Proc. Natl. Acad. Sci. U.S.A.">
        <title>The genetic regulatory architecture and epigenomic basis for age-related changes in rattlesnake venom.</title>
        <authorList>
            <person name="Hogan M.P."/>
            <person name="Holding M.L."/>
            <person name="Nystrom G.S."/>
            <person name="Colston T.J."/>
            <person name="Bartlett D.A."/>
            <person name="Mason A.J."/>
            <person name="Ellsworth S.A."/>
            <person name="Rautsaw R.M."/>
            <person name="Lawrence K.C."/>
            <person name="Strickland J.L."/>
            <person name="He B."/>
            <person name="Fraser P."/>
            <person name="Margres M.J."/>
            <person name="Gilbert D.M."/>
            <person name="Gibbs H.L."/>
            <person name="Parkinson C.L."/>
            <person name="Rokyta D.R."/>
        </authorList>
    </citation>
    <scope>NUCLEOTIDE SEQUENCE [LARGE SCALE GENOMIC DNA]</scope>
    <source>
        <strain evidence="1">DRR0105</strain>
    </source>
</reference>
<dbReference type="GO" id="GO:0005085">
    <property type="term" value="F:guanyl-nucleotide exchange factor activity"/>
    <property type="evidence" value="ECO:0007669"/>
    <property type="project" value="UniProtKB-ARBA"/>
</dbReference>
<evidence type="ECO:0000313" key="1">
    <source>
        <dbReference type="EMBL" id="KAK9402998.1"/>
    </source>
</evidence>
<gene>
    <name evidence="1" type="ORF">NXF25_007825</name>
</gene>
<organism evidence="1 2">
    <name type="scientific">Crotalus adamanteus</name>
    <name type="common">Eastern diamondback rattlesnake</name>
    <dbReference type="NCBI Taxonomy" id="8729"/>
    <lineage>
        <taxon>Eukaryota</taxon>
        <taxon>Metazoa</taxon>
        <taxon>Chordata</taxon>
        <taxon>Craniata</taxon>
        <taxon>Vertebrata</taxon>
        <taxon>Euteleostomi</taxon>
        <taxon>Lepidosauria</taxon>
        <taxon>Squamata</taxon>
        <taxon>Bifurcata</taxon>
        <taxon>Unidentata</taxon>
        <taxon>Episquamata</taxon>
        <taxon>Toxicofera</taxon>
        <taxon>Serpentes</taxon>
        <taxon>Colubroidea</taxon>
        <taxon>Viperidae</taxon>
        <taxon>Crotalinae</taxon>
        <taxon>Crotalus</taxon>
    </lineage>
</organism>
<protein>
    <submittedName>
        <fullName evidence="1">DENN domain-containing protein 3-like</fullName>
    </submittedName>
</protein>
<dbReference type="SUPFAM" id="SSF50978">
    <property type="entry name" value="WD40 repeat-like"/>
    <property type="match status" value="1"/>
</dbReference>
<dbReference type="PANTHER" id="PTHR12296:SF21">
    <property type="entry name" value="DENN DOMAIN-CONTAINING PROTEIN 3"/>
    <property type="match status" value="1"/>
</dbReference>
<dbReference type="InterPro" id="IPR036322">
    <property type="entry name" value="WD40_repeat_dom_sf"/>
</dbReference>
<dbReference type="Proteomes" id="UP001474421">
    <property type="component" value="Unassembled WGS sequence"/>
</dbReference>
<dbReference type="AlphaFoldDB" id="A0AAW1BLZ2"/>
<name>A0AAW1BLZ2_CROAD</name>
<sequence>MSCNKQLNDHRFEIVDIVVDNRESLPSEVYSCSVDGTVIAWNISTLKVNRRFQLPYKTVTSIQFYKNRLWCCIQDDIVVVTTNGLVRQKLKLQNVPTGLPTPLLCFQLFPERDEAWASWSGSSELLIWNMEDFSTPLQKLSLSDCSEITCAIKVKNQMWVGGRGFSHGKVKGKVYVVDMERRLVEKELVGHPDVVKSLCSAEDRYVLSGGGKEEGKIAIWQVEESLGFQFV</sequence>
<dbReference type="PANTHER" id="PTHR12296">
    <property type="entry name" value="DENN DOMAIN-CONTAINING PROTEIN 4"/>
    <property type="match status" value="1"/>
</dbReference>
<dbReference type="InterPro" id="IPR051696">
    <property type="entry name" value="DENN_Domain_GEFs"/>
</dbReference>
<proteinExistence type="predicted"/>
<dbReference type="GO" id="GO:0032483">
    <property type="term" value="P:regulation of Rab protein signal transduction"/>
    <property type="evidence" value="ECO:0007669"/>
    <property type="project" value="TreeGrafter"/>
</dbReference>
<accession>A0AAW1BLZ2</accession>
<dbReference type="GO" id="GO:0031410">
    <property type="term" value="C:cytoplasmic vesicle"/>
    <property type="evidence" value="ECO:0007669"/>
    <property type="project" value="TreeGrafter"/>
</dbReference>
<evidence type="ECO:0000313" key="2">
    <source>
        <dbReference type="Proteomes" id="UP001474421"/>
    </source>
</evidence>